<keyword evidence="2" id="KW-0804">Transcription</keyword>
<dbReference type="PANTHER" id="PTHR34580:SF1">
    <property type="entry name" value="PROTEIN PAFC"/>
    <property type="match status" value="1"/>
</dbReference>
<dbReference type="InterPro" id="IPR001034">
    <property type="entry name" value="DeoR_HTH"/>
</dbReference>
<keyword evidence="7" id="KW-1185">Reference proteome</keyword>
<dbReference type="EMBL" id="PYVU01000031">
    <property type="protein sequence ID" value="PTB96909.1"/>
    <property type="molecule type" value="Genomic_DNA"/>
</dbReference>
<evidence type="ECO:0000256" key="2">
    <source>
        <dbReference type="ARBA" id="ARBA00023163"/>
    </source>
</evidence>
<comment type="caution">
    <text evidence="5">The sequence shown here is derived from an EMBL/GenBank/DDBJ whole genome shotgun (WGS) entry which is preliminary data.</text>
</comment>
<organism evidence="5 6">
    <name type="scientific">Marivirga lumbricoides</name>
    <dbReference type="NCBI Taxonomy" id="1046115"/>
    <lineage>
        <taxon>Bacteria</taxon>
        <taxon>Pseudomonadati</taxon>
        <taxon>Bacteroidota</taxon>
        <taxon>Cytophagia</taxon>
        <taxon>Cytophagales</taxon>
        <taxon>Marivirgaceae</taxon>
        <taxon>Marivirga</taxon>
    </lineage>
</organism>
<evidence type="ECO:0000259" key="3">
    <source>
        <dbReference type="PROSITE" id="PS51000"/>
    </source>
</evidence>
<protein>
    <submittedName>
        <fullName evidence="5">DNA-binding transcriptional regulator</fullName>
    </submittedName>
</protein>
<name>A0A2T4DSV5_9BACT</name>
<sequence length="232" mass="26969">MNDNDTKRLPRLVAILTQLQTRRLVTATNLAEKFGVSTRTIYRDLKALEQAGVPILTEEGKGYTLVEGYKIPPIMFSENQANALILAEQLVLKNRDKSLINDYAEAIDKIKAVLRQSEKDKANLLSLRTKFAKLENYEISSNIVSSLQNAITNFYLVKLDYINAENKLSERVVEPFALLSILEGWLMVAYCRLRKEFRYFRLDRIQKLQVQQETFTPHKMTLQEFFEKYHDQ</sequence>
<gene>
    <name evidence="5" type="ORF">C9994_05130</name>
    <name evidence="4" type="ORF">GCM10011506_08630</name>
</gene>
<dbReference type="EMBL" id="BMEC01000002">
    <property type="protein sequence ID" value="GGC25581.1"/>
    <property type="molecule type" value="Genomic_DNA"/>
</dbReference>
<proteinExistence type="predicted"/>
<feature type="domain" description="HTH deoR-type" evidence="3">
    <location>
        <begin position="8"/>
        <end position="63"/>
    </location>
</feature>
<dbReference type="GO" id="GO:0003700">
    <property type="term" value="F:DNA-binding transcription factor activity"/>
    <property type="evidence" value="ECO:0007669"/>
    <property type="project" value="InterPro"/>
</dbReference>
<dbReference type="SUPFAM" id="SSF46785">
    <property type="entry name" value="Winged helix' DNA-binding domain"/>
    <property type="match status" value="1"/>
</dbReference>
<evidence type="ECO:0000313" key="7">
    <source>
        <dbReference type="Proteomes" id="UP000636010"/>
    </source>
</evidence>
<keyword evidence="5" id="KW-0238">DNA-binding</keyword>
<dbReference type="PANTHER" id="PTHR34580">
    <property type="match status" value="1"/>
</dbReference>
<dbReference type="Proteomes" id="UP000636010">
    <property type="component" value="Unassembled WGS sequence"/>
</dbReference>
<dbReference type="InterPro" id="IPR036390">
    <property type="entry name" value="WH_DNA-bd_sf"/>
</dbReference>
<dbReference type="InterPro" id="IPR051534">
    <property type="entry name" value="CBASS_pafABC_assoc_protein"/>
</dbReference>
<dbReference type="AlphaFoldDB" id="A0A2T4DSV5"/>
<evidence type="ECO:0000313" key="6">
    <source>
        <dbReference type="Proteomes" id="UP000240608"/>
    </source>
</evidence>
<accession>A0A2T4DSV5</accession>
<dbReference type="Gene3D" id="1.10.10.10">
    <property type="entry name" value="Winged helix-like DNA-binding domain superfamily/Winged helix DNA-binding domain"/>
    <property type="match status" value="1"/>
</dbReference>
<reference evidence="4" key="1">
    <citation type="journal article" date="2014" name="Int. J. Syst. Evol. Microbiol.">
        <title>Complete genome of a new Firmicutes species belonging to the dominant human colonic microbiota ('Ruminococcus bicirculans') reveals two chromosomes and a selective capacity to utilize plant glucans.</title>
        <authorList>
            <consortium name="NISC Comparative Sequencing Program"/>
            <person name="Wegmann U."/>
            <person name="Louis P."/>
            <person name="Goesmann A."/>
            <person name="Henrissat B."/>
            <person name="Duncan S.H."/>
            <person name="Flint H.J."/>
        </authorList>
    </citation>
    <scope>NUCLEOTIDE SEQUENCE</scope>
    <source>
        <strain evidence="4">CGMCC 1.10832</strain>
    </source>
</reference>
<evidence type="ECO:0000256" key="1">
    <source>
        <dbReference type="ARBA" id="ARBA00023015"/>
    </source>
</evidence>
<dbReference type="RefSeq" id="WP_188460579.1">
    <property type="nucleotide sequence ID" value="NZ_BAABHU010000002.1"/>
</dbReference>
<evidence type="ECO:0000313" key="4">
    <source>
        <dbReference type="EMBL" id="GGC25581.1"/>
    </source>
</evidence>
<dbReference type="Proteomes" id="UP000240608">
    <property type="component" value="Unassembled WGS sequence"/>
</dbReference>
<reference evidence="4" key="4">
    <citation type="submission" date="2024-05" db="EMBL/GenBank/DDBJ databases">
        <authorList>
            <person name="Sun Q."/>
            <person name="Zhou Y."/>
        </authorList>
    </citation>
    <scope>NUCLEOTIDE SEQUENCE</scope>
    <source>
        <strain evidence="4">CGMCC 1.10832</strain>
    </source>
</reference>
<reference evidence="7" key="3">
    <citation type="journal article" date="2019" name="Int. J. Syst. Evol. Microbiol.">
        <title>The Global Catalogue of Microorganisms (GCM) 10K type strain sequencing project: providing services to taxonomists for standard genome sequencing and annotation.</title>
        <authorList>
            <consortium name="The Broad Institute Genomics Platform"/>
            <consortium name="The Broad Institute Genome Sequencing Center for Infectious Disease"/>
            <person name="Wu L."/>
            <person name="Ma J."/>
        </authorList>
    </citation>
    <scope>NUCLEOTIDE SEQUENCE [LARGE SCALE GENOMIC DNA]</scope>
    <source>
        <strain evidence="7">CGMCC 1.10832</strain>
    </source>
</reference>
<evidence type="ECO:0000313" key="5">
    <source>
        <dbReference type="EMBL" id="PTB96909.1"/>
    </source>
</evidence>
<reference evidence="5 6" key="2">
    <citation type="submission" date="2018-03" db="EMBL/GenBank/DDBJ databases">
        <title>Cross-interface Injection: A General Nanoliter Liquid Handling Method Applied to Single Cells Genome Amplification Automated Nanoliter Liquid Handling Applied to Single Cell Multiple Displacement Amplification.</title>
        <authorList>
            <person name="Yun J."/>
            <person name="Xu P."/>
            <person name="Xu J."/>
            <person name="Dai X."/>
            <person name="Wang Y."/>
            <person name="Zheng X."/>
            <person name="Cao C."/>
            <person name="Yi Q."/>
            <person name="Zhu Y."/>
            <person name="Wang L."/>
            <person name="Dong Z."/>
            <person name="Huang Y."/>
            <person name="Huang L."/>
            <person name="Du W."/>
        </authorList>
    </citation>
    <scope>NUCLEOTIDE SEQUENCE [LARGE SCALE GENOMIC DNA]</scope>
    <source>
        <strain evidence="5 6">Z-D1-2</strain>
    </source>
</reference>
<keyword evidence="1" id="KW-0805">Transcription regulation</keyword>
<dbReference type="Pfam" id="PF08279">
    <property type="entry name" value="HTH_11"/>
    <property type="match status" value="1"/>
</dbReference>
<dbReference type="GO" id="GO:0003677">
    <property type="term" value="F:DNA binding"/>
    <property type="evidence" value="ECO:0007669"/>
    <property type="project" value="UniProtKB-KW"/>
</dbReference>
<dbReference type="PROSITE" id="PS52050">
    <property type="entry name" value="WYL"/>
    <property type="match status" value="1"/>
</dbReference>
<dbReference type="Pfam" id="PF13280">
    <property type="entry name" value="WYL"/>
    <property type="match status" value="1"/>
</dbReference>
<dbReference type="InterPro" id="IPR036388">
    <property type="entry name" value="WH-like_DNA-bd_sf"/>
</dbReference>
<dbReference type="InterPro" id="IPR013196">
    <property type="entry name" value="HTH_11"/>
</dbReference>
<dbReference type="SMART" id="SM00420">
    <property type="entry name" value="HTH_DEOR"/>
    <property type="match status" value="1"/>
</dbReference>
<dbReference type="PROSITE" id="PS51000">
    <property type="entry name" value="HTH_DEOR_2"/>
    <property type="match status" value="1"/>
</dbReference>
<dbReference type="InterPro" id="IPR026881">
    <property type="entry name" value="WYL_dom"/>
</dbReference>